<evidence type="ECO:0000313" key="1">
    <source>
        <dbReference type="EMBL" id="VFJ63445.1"/>
    </source>
</evidence>
<evidence type="ECO:0008006" key="2">
    <source>
        <dbReference type="Google" id="ProtNLM"/>
    </source>
</evidence>
<gene>
    <name evidence="1" type="ORF">BECKFW1821C_GA0114237_100411</name>
</gene>
<organism evidence="1">
    <name type="scientific">Candidatus Kentrum sp. FW</name>
    <dbReference type="NCBI Taxonomy" id="2126338"/>
    <lineage>
        <taxon>Bacteria</taxon>
        <taxon>Pseudomonadati</taxon>
        <taxon>Pseudomonadota</taxon>
        <taxon>Gammaproteobacteria</taxon>
        <taxon>Candidatus Kentrum</taxon>
    </lineage>
</organism>
<name>A0A450T9R4_9GAMM</name>
<dbReference type="EMBL" id="CAADFE010000004">
    <property type="protein sequence ID" value="VFJ63445.1"/>
    <property type="molecule type" value="Genomic_DNA"/>
</dbReference>
<accession>A0A450T9R4</accession>
<protein>
    <recommendedName>
        <fullName evidence="2">Antitoxin</fullName>
    </recommendedName>
</protein>
<proteinExistence type="predicted"/>
<sequence length="76" mass="8374">MTTIAISEFRSDLLTYLKSAREGNRFQVTSKGVPLATINPPPNQNDAARARLDKLAETAVIRDVLSPTGENWDAME</sequence>
<dbReference type="AlphaFoldDB" id="A0A450T9R4"/>
<reference evidence="1" key="1">
    <citation type="submission" date="2019-02" db="EMBL/GenBank/DDBJ databases">
        <authorList>
            <person name="Gruber-Vodicka R. H."/>
            <person name="Seah K. B. B."/>
        </authorList>
    </citation>
    <scope>NUCLEOTIDE SEQUENCE</scope>
    <source>
        <strain evidence="1">BECK_BZ131</strain>
    </source>
</reference>